<dbReference type="InterPro" id="IPR036388">
    <property type="entry name" value="WH-like_DNA-bd_sf"/>
</dbReference>
<dbReference type="Pfam" id="PF23445">
    <property type="entry name" value="WHD_SNRNP200"/>
    <property type="match status" value="1"/>
</dbReference>
<dbReference type="PROSITE" id="PS51192">
    <property type="entry name" value="HELICASE_ATP_BIND_1"/>
    <property type="match status" value="1"/>
</dbReference>
<dbReference type="SUPFAM" id="SSF158702">
    <property type="entry name" value="Sec63 N-terminal domain-like"/>
    <property type="match status" value="1"/>
</dbReference>
<reference evidence="7 8" key="2">
    <citation type="journal article" date="2012" name="Proc. Natl. Acad. Sci. U.S.A.">
        <title>Gain and loss of multiple functionally related, horizontally transferred genes in the reduced genomes of two microsporidian parasites.</title>
        <authorList>
            <person name="Pombert J.-F."/>
            <person name="Selman M."/>
            <person name="Burki F."/>
            <person name="Bardell F.T."/>
            <person name="Farinelli L."/>
            <person name="Solter L.F."/>
            <person name="Whitman D.W."/>
            <person name="Weiss L.M."/>
            <person name="Corradi N."/>
            <person name="Keeling P.J."/>
        </authorList>
    </citation>
    <scope>NUCLEOTIDE SEQUENCE [LARGE SCALE GENOMIC DNA]</scope>
    <source>
        <strain evidence="7 8">ATCC 50506</strain>
    </source>
</reference>
<dbReference type="InterPro" id="IPR014001">
    <property type="entry name" value="Helicase_ATP-bd"/>
</dbReference>
<dbReference type="PROSITE" id="PS51194">
    <property type="entry name" value="HELICASE_CTER"/>
    <property type="match status" value="1"/>
</dbReference>
<dbReference type="Pfam" id="PF00270">
    <property type="entry name" value="DEAD"/>
    <property type="match status" value="1"/>
</dbReference>
<dbReference type="Gene3D" id="1.10.3380.10">
    <property type="entry name" value="Sec63 N-terminal domain-like domain"/>
    <property type="match status" value="1"/>
</dbReference>
<dbReference type="Gene3D" id="1.10.10.10">
    <property type="entry name" value="Winged helix-like DNA-binding domain superfamily/Winged helix DNA-binding domain"/>
    <property type="match status" value="1"/>
</dbReference>
<reference evidence="7 8" key="1">
    <citation type="journal article" date="2010" name="Nat. Commun.">
        <title>The complete sequence of the smallest known nuclear genome from the microsporidian Encephalitozoon intestinalis.</title>
        <authorList>
            <person name="Corradi N."/>
            <person name="Pombert J.-F."/>
            <person name="Farinelli L."/>
            <person name="Didier E.S."/>
            <person name="Keeling P.J."/>
        </authorList>
    </citation>
    <scope>NUCLEOTIDE SEQUENCE [LARGE SCALE GENOMIC DNA]</scope>
    <source>
        <strain evidence="7 8">ATCC 50506</strain>
    </source>
</reference>
<dbReference type="CDD" id="cd18795">
    <property type="entry name" value="SF2_C_Ski2"/>
    <property type="match status" value="1"/>
</dbReference>
<keyword evidence="2" id="KW-0378">Hydrolase</keyword>
<dbReference type="InterPro" id="IPR057842">
    <property type="entry name" value="WH_MER3"/>
</dbReference>
<dbReference type="Pfam" id="PF02889">
    <property type="entry name" value="Sec63"/>
    <property type="match status" value="1"/>
</dbReference>
<dbReference type="GO" id="GO:0005524">
    <property type="term" value="F:ATP binding"/>
    <property type="evidence" value="ECO:0007669"/>
    <property type="project" value="UniProtKB-KW"/>
</dbReference>
<dbReference type="InterPro" id="IPR001650">
    <property type="entry name" value="Helicase_C-like"/>
</dbReference>
<evidence type="ECO:0000259" key="5">
    <source>
        <dbReference type="PROSITE" id="PS51192"/>
    </source>
</evidence>
<name>E0S806_ENCIT</name>
<keyword evidence="1" id="KW-0547">Nucleotide-binding</keyword>
<dbReference type="OrthoDB" id="5575at2759"/>
<evidence type="ECO:0000313" key="7">
    <source>
        <dbReference type="EMBL" id="ADM11841.1"/>
    </source>
</evidence>
<evidence type="ECO:0000256" key="4">
    <source>
        <dbReference type="ARBA" id="ARBA00022840"/>
    </source>
</evidence>
<dbReference type="InterPro" id="IPR011545">
    <property type="entry name" value="DEAD/DEAH_box_helicase_dom"/>
</dbReference>
<protein>
    <submittedName>
        <fullName evidence="7">Ski2-like ATP-dependent RNA helicase</fullName>
    </submittedName>
</protein>
<dbReference type="PANTHER" id="PTHR47961">
    <property type="entry name" value="DNA POLYMERASE THETA, PUTATIVE (AFU_ORTHOLOGUE AFUA_1G05260)-RELATED"/>
    <property type="match status" value="1"/>
</dbReference>
<keyword evidence="3" id="KW-0347">Helicase</keyword>
<dbReference type="SUPFAM" id="SSF52540">
    <property type="entry name" value="P-loop containing nucleoside triphosphate hydrolases"/>
    <property type="match status" value="1"/>
</dbReference>
<dbReference type="HOGENOM" id="CLU_004167_0_0_1"/>
<feature type="domain" description="Helicase C-terminal" evidence="6">
    <location>
        <begin position="307"/>
        <end position="509"/>
    </location>
</feature>
<dbReference type="GO" id="GO:0005634">
    <property type="term" value="C:nucleus"/>
    <property type="evidence" value="ECO:0007669"/>
    <property type="project" value="TreeGrafter"/>
</dbReference>
<dbReference type="FunFam" id="3.40.50.300:FF:003287">
    <property type="entry name" value="U5 small nuclear ribonucleoprotein 200 kDa helicase"/>
    <property type="match status" value="1"/>
</dbReference>
<dbReference type="InterPro" id="IPR050474">
    <property type="entry name" value="Hel308_SKI2-like"/>
</dbReference>
<dbReference type="GO" id="GO:0016787">
    <property type="term" value="F:hydrolase activity"/>
    <property type="evidence" value="ECO:0007669"/>
    <property type="project" value="UniProtKB-KW"/>
</dbReference>
<dbReference type="SMART" id="SM00973">
    <property type="entry name" value="Sec63"/>
    <property type="match status" value="1"/>
</dbReference>
<accession>E0S806</accession>
<keyword evidence="8" id="KW-1185">Reference proteome</keyword>
<dbReference type="AlphaFoldDB" id="E0S806"/>
<organism evidence="7 8">
    <name type="scientific">Encephalitozoon intestinalis (strain ATCC 50506)</name>
    <name type="common">Microsporidian parasite</name>
    <name type="synonym">Septata intestinalis</name>
    <dbReference type="NCBI Taxonomy" id="876142"/>
    <lineage>
        <taxon>Eukaryota</taxon>
        <taxon>Fungi</taxon>
        <taxon>Fungi incertae sedis</taxon>
        <taxon>Microsporidia</taxon>
        <taxon>Unikaryonidae</taxon>
        <taxon>Encephalitozoon</taxon>
    </lineage>
</organism>
<dbReference type="Proteomes" id="UP000002313">
    <property type="component" value="Chromosome VII"/>
</dbReference>
<dbReference type="SMART" id="SM00490">
    <property type="entry name" value="HELICc"/>
    <property type="match status" value="1"/>
</dbReference>
<dbReference type="SMART" id="SM00487">
    <property type="entry name" value="DEXDc"/>
    <property type="match status" value="1"/>
</dbReference>
<dbReference type="Pfam" id="PF00271">
    <property type="entry name" value="Helicase_C"/>
    <property type="match status" value="1"/>
</dbReference>
<evidence type="ECO:0000259" key="6">
    <source>
        <dbReference type="PROSITE" id="PS51194"/>
    </source>
</evidence>
<proteinExistence type="predicted"/>
<evidence type="ECO:0000256" key="3">
    <source>
        <dbReference type="ARBA" id="ARBA00022806"/>
    </source>
</evidence>
<dbReference type="InterPro" id="IPR027417">
    <property type="entry name" value="P-loop_NTPase"/>
</dbReference>
<sequence>MDGVVRRISNRLGTMPKETTEMISQALKDPSYQERLVEILGYEMMEEVEMICANKEYFVSQEEVEDHGFYVEYNFPESIPIEVDCSEIVSTDVMGGYKKYFDYKKFNGVQSKVFNSAYQSDGNMLVCAPTSSGKTDIAFLCVLRALGKGDKVVYVVPMRALATEIASKYRKKLGEQRVVEYTGDTEIKTEDVARCDVIVSTPEKFDVATRRQCNVFQSRVGLVILDEVHMLQDERGPVLEAIVCRVLRYVELRQRPIRVVGLSATLPNYEDVGRFLRAEHVFSFDQGYRPVPLKMQVVGMKKRSKLQLEDEFLKKKVERYLSDGKQVLVFVHSRGETSRTAKLLSDDGERRDVKGGVVGGILLELARRGVGIHHAGLPRKIRLYMEDEFKAGRLRILVTTSTLAWGVNLPAYAVVIKGTRFYDSSQGGFRDVGILDVLQIFGRAGRPQFDSRGEGCLITTGDKMDHYVSLLKNSRDVESRLLRHVADIMNAEIYLNTIEDVNTAVEWLRSTFMYVRMSKNPMCYGLSKEDLYDEYKALSDYAILTCRRLEECSMIRIHRKRIGDFQTWRFCSTEYGRIASMYYLSHETMERWLREIEDIYDEDSILRLCFEDRELSVLGCREEDEESIKELCMEVGVKYEVSIGCKLMVLVKAHIKRLPIQRFSLACDSEYVVKNLRRILMGLCQILIFQCKHLFVAKCCILLKRIERQKEKPWDANNRVEVDLFRVLGMVRMEVSLKMKGEYWIFVWDGDSAIYSGLFAHRANLFIKTKCDVLRIEIVARDEWARTEERCWVSRDTSTRSLYHNGVHECDQGWSLVGEKQSCSHFCVIKSLSDLSDMMDGWRLDGISEPGRLIMTNRRINFSSMRKGDISIKGWDKRDLRDAPGVSVGYLMPEVPPRYVKYILCDFSLRIKFVQIDCMLFRERLQLMSSCITFMDNYESKKVVIVAPDTSDMERTAQDLETRMTLKSLSCGKCDVKVRRGRPMAGDTGIFVTAFDRRLEIQKDFTVIFKGCSNSNGYFPIFEVLRICDSREALIYEGRDYIEYFNSCVLNGDEE</sequence>
<dbReference type="KEGG" id="ein:Eint_070770"/>
<dbReference type="EMBL" id="CP001948">
    <property type="protein sequence ID" value="ADM11841.1"/>
    <property type="molecule type" value="Genomic_DNA"/>
</dbReference>
<dbReference type="GO" id="GO:0003676">
    <property type="term" value="F:nucleic acid binding"/>
    <property type="evidence" value="ECO:0007669"/>
    <property type="project" value="InterPro"/>
</dbReference>
<dbReference type="PANTHER" id="PTHR47961:SF4">
    <property type="entry name" value="ACTIVATING SIGNAL COINTEGRATOR 1 COMPLEX SUBUNIT 3"/>
    <property type="match status" value="1"/>
</dbReference>
<dbReference type="InterPro" id="IPR004179">
    <property type="entry name" value="Sec63-dom"/>
</dbReference>
<gene>
    <name evidence="7" type="ORF">Eint_070770</name>
</gene>
<dbReference type="GO" id="GO:0004386">
    <property type="term" value="F:helicase activity"/>
    <property type="evidence" value="ECO:0007669"/>
    <property type="project" value="UniProtKB-KW"/>
</dbReference>
<dbReference type="GeneID" id="9698019"/>
<feature type="domain" description="Helicase ATP-binding" evidence="5">
    <location>
        <begin position="115"/>
        <end position="284"/>
    </location>
</feature>
<dbReference type="Gene3D" id="3.40.50.300">
    <property type="entry name" value="P-loop containing nucleotide triphosphate hydrolases"/>
    <property type="match status" value="2"/>
</dbReference>
<dbReference type="VEuPathDB" id="MicrosporidiaDB:Eint_070770"/>
<evidence type="ECO:0000256" key="2">
    <source>
        <dbReference type="ARBA" id="ARBA00022801"/>
    </source>
</evidence>
<keyword evidence="4" id="KW-0067">ATP-binding</keyword>
<dbReference type="RefSeq" id="XP_003073201.1">
    <property type="nucleotide sequence ID" value="XM_003073155.1"/>
</dbReference>
<evidence type="ECO:0000313" key="8">
    <source>
        <dbReference type="Proteomes" id="UP000002313"/>
    </source>
</evidence>
<dbReference type="FunFam" id="1.10.10.10:FF:000012">
    <property type="entry name" value="U5 small nuclear ribonucleoprotein helicase"/>
    <property type="match status" value="1"/>
</dbReference>
<evidence type="ECO:0000256" key="1">
    <source>
        <dbReference type="ARBA" id="ARBA00022741"/>
    </source>
</evidence>